<organism evidence="3 4">
    <name type="scientific">Patellaria atrata CBS 101060</name>
    <dbReference type="NCBI Taxonomy" id="1346257"/>
    <lineage>
        <taxon>Eukaryota</taxon>
        <taxon>Fungi</taxon>
        <taxon>Dikarya</taxon>
        <taxon>Ascomycota</taxon>
        <taxon>Pezizomycotina</taxon>
        <taxon>Dothideomycetes</taxon>
        <taxon>Dothideomycetes incertae sedis</taxon>
        <taxon>Patellariales</taxon>
        <taxon>Patellariaceae</taxon>
        <taxon>Patellaria</taxon>
    </lineage>
</organism>
<dbReference type="SUPFAM" id="SSF103657">
    <property type="entry name" value="BAR/IMD domain-like"/>
    <property type="match status" value="1"/>
</dbReference>
<feature type="domain" description="DH" evidence="2">
    <location>
        <begin position="50"/>
        <end position="274"/>
    </location>
</feature>
<dbReference type="GO" id="GO:0032955">
    <property type="term" value="P:regulation of division septum assembly"/>
    <property type="evidence" value="ECO:0007669"/>
    <property type="project" value="TreeGrafter"/>
</dbReference>
<feature type="region of interest" description="Disordered" evidence="1">
    <location>
        <begin position="572"/>
        <end position="593"/>
    </location>
</feature>
<evidence type="ECO:0000313" key="3">
    <source>
        <dbReference type="EMBL" id="KAF2842798.1"/>
    </source>
</evidence>
<keyword evidence="4" id="KW-1185">Reference proteome</keyword>
<dbReference type="Proteomes" id="UP000799429">
    <property type="component" value="Unassembled WGS sequence"/>
</dbReference>
<dbReference type="SMART" id="SM00325">
    <property type="entry name" value="RhoGEF"/>
    <property type="match status" value="1"/>
</dbReference>
<dbReference type="OrthoDB" id="10256089at2759"/>
<dbReference type="GO" id="GO:0031991">
    <property type="term" value="P:regulation of actomyosin contractile ring contraction"/>
    <property type="evidence" value="ECO:0007669"/>
    <property type="project" value="TreeGrafter"/>
</dbReference>
<protein>
    <submittedName>
        <fullName evidence="3">Dbl homology domain-containing protein</fullName>
    </submittedName>
</protein>
<dbReference type="FunFam" id="1.20.900.10:FF:000053">
    <property type="entry name" value="Rho guanyl nucleotide exchange factor, putative"/>
    <property type="match status" value="1"/>
</dbReference>
<evidence type="ECO:0000259" key="2">
    <source>
        <dbReference type="PROSITE" id="PS50010"/>
    </source>
</evidence>
<dbReference type="InterPro" id="IPR051492">
    <property type="entry name" value="Dynamin-Rho_GEF"/>
</dbReference>
<accession>A0A9P4SHK1</accession>
<feature type="compositionally biased region" description="Polar residues" evidence="1">
    <location>
        <begin position="1"/>
        <end position="12"/>
    </location>
</feature>
<dbReference type="PANTHER" id="PTHR22834:SF20">
    <property type="entry name" value="SH3 DOMAIN-CONTAINING PROTEIN"/>
    <property type="match status" value="1"/>
</dbReference>
<dbReference type="CDD" id="cd00160">
    <property type="entry name" value="RhoGEF"/>
    <property type="match status" value="1"/>
</dbReference>
<feature type="compositionally biased region" description="Polar residues" evidence="1">
    <location>
        <begin position="19"/>
        <end position="41"/>
    </location>
</feature>
<feature type="region of interest" description="Disordered" evidence="1">
    <location>
        <begin position="1"/>
        <end position="48"/>
    </location>
</feature>
<dbReference type="EMBL" id="MU006089">
    <property type="protein sequence ID" value="KAF2842798.1"/>
    <property type="molecule type" value="Genomic_DNA"/>
</dbReference>
<dbReference type="InterPro" id="IPR000219">
    <property type="entry name" value="DH_dom"/>
</dbReference>
<dbReference type="Pfam" id="PF00621">
    <property type="entry name" value="RhoGEF"/>
    <property type="match status" value="1"/>
</dbReference>
<evidence type="ECO:0000256" key="1">
    <source>
        <dbReference type="SAM" id="MobiDB-lite"/>
    </source>
</evidence>
<feature type="region of interest" description="Disordered" evidence="1">
    <location>
        <begin position="133"/>
        <end position="152"/>
    </location>
</feature>
<dbReference type="GO" id="GO:0005737">
    <property type="term" value="C:cytoplasm"/>
    <property type="evidence" value="ECO:0007669"/>
    <property type="project" value="TreeGrafter"/>
</dbReference>
<gene>
    <name evidence="3" type="ORF">M501DRAFT_924809</name>
</gene>
<dbReference type="PROSITE" id="PS50010">
    <property type="entry name" value="DH_2"/>
    <property type="match status" value="1"/>
</dbReference>
<name>A0A9P4SHK1_9PEZI</name>
<feature type="compositionally biased region" description="Polar residues" evidence="1">
    <location>
        <begin position="133"/>
        <end position="151"/>
    </location>
</feature>
<proteinExistence type="predicted"/>
<comment type="caution">
    <text evidence="3">The sequence shown here is derived from an EMBL/GenBank/DDBJ whole genome shotgun (WGS) entry which is preliminary data.</text>
</comment>
<dbReference type="GO" id="GO:0005085">
    <property type="term" value="F:guanyl-nucleotide exchange factor activity"/>
    <property type="evidence" value="ECO:0007669"/>
    <property type="project" value="InterPro"/>
</dbReference>
<dbReference type="InterPro" id="IPR027267">
    <property type="entry name" value="AH/BAR_dom_sf"/>
</dbReference>
<feature type="non-terminal residue" evidence="3">
    <location>
        <position position="593"/>
    </location>
</feature>
<dbReference type="InterPro" id="IPR035899">
    <property type="entry name" value="DBL_dom_sf"/>
</dbReference>
<dbReference type="SUPFAM" id="SSF48065">
    <property type="entry name" value="DBL homology domain (DH-domain)"/>
    <property type="match status" value="1"/>
</dbReference>
<dbReference type="PANTHER" id="PTHR22834">
    <property type="entry name" value="NUCLEAR FUSION PROTEIN FUS2"/>
    <property type="match status" value="1"/>
</dbReference>
<dbReference type="AlphaFoldDB" id="A0A9P4SHK1"/>
<dbReference type="Gene3D" id="1.20.1270.60">
    <property type="entry name" value="Arfaptin homology (AH) domain/BAR domain"/>
    <property type="match status" value="1"/>
</dbReference>
<dbReference type="Gene3D" id="1.20.900.10">
    <property type="entry name" value="Dbl homology (DH) domain"/>
    <property type="match status" value="1"/>
</dbReference>
<sequence length="593" mass="67954">MTLTRNSQSRSLSPAARDSQISRPNSSLAQKSDQDLSLTQQSDEHKRLSKRQKIIGELVFTEHTFNQDMKVVQDIYMPTCVDIEEMKPEDRKVLFGNADEVQKFSQEFLHALKQAASSIYTLPKSSRFGVKRNSVSTSHSATTEQSVSSGTDIVDEQLDRQTTIGEVFAKHIPQMNKVYGDYIKNQLAASDRLKLIQERPAVKIWLGECQHWAKDITFAWNLDALLVKPTQRLSKYPLLLKDLQMNTAKDHPDYAAIELAVQQTMQVLQDINDSKKRAEVLDSVMNPNRKRKESDTKVPSGLAKAFGRRTEKLRQQVGLTEFVEDTEYIKHAQEFGKHAFELQVVMRDVEKYMEEVQIHVDRCNELMVGFQDWLNVSEGSDPEKASRWIRFARTIQELTATSLPEHKAAIRKSVVEPIGVLWKIYNGGPQKLMNKRKKRLADYSKLKTLKERGESVPAKIKDAGEVYVALNEALKIELPALYKLSKELVENCMRIFIQIQSNWHKTWEMKIKAMMQEQLSDRRLSHEKSDIIADFKADFQIIENDVQNLSICNRSQLEKFYQMASPTFITDGSSLKRPSTMTGSSRVNSMNSD</sequence>
<reference evidence="3" key="1">
    <citation type="journal article" date="2020" name="Stud. Mycol.">
        <title>101 Dothideomycetes genomes: a test case for predicting lifestyles and emergence of pathogens.</title>
        <authorList>
            <person name="Haridas S."/>
            <person name="Albert R."/>
            <person name="Binder M."/>
            <person name="Bloem J."/>
            <person name="Labutti K."/>
            <person name="Salamov A."/>
            <person name="Andreopoulos B."/>
            <person name="Baker S."/>
            <person name="Barry K."/>
            <person name="Bills G."/>
            <person name="Bluhm B."/>
            <person name="Cannon C."/>
            <person name="Castanera R."/>
            <person name="Culley D."/>
            <person name="Daum C."/>
            <person name="Ezra D."/>
            <person name="Gonzalez J."/>
            <person name="Henrissat B."/>
            <person name="Kuo A."/>
            <person name="Liang C."/>
            <person name="Lipzen A."/>
            <person name="Lutzoni F."/>
            <person name="Magnuson J."/>
            <person name="Mondo S."/>
            <person name="Nolan M."/>
            <person name="Ohm R."/>
            <person name="Pangilinan J."/>
            <person name="Park H.-J."/>
            <person name="Ramirez L."/>
            <person name="Alfaro M."/>
            <person name="Sun H."/>
            <person name="Tritt A."/>
            <person name="Yoshinaga Y."/>
            <person name="Zwiers L.-H."/>
            <person name="Turgeon B."/>
            <person name="Goodwin S."/>
            <person name="Spatafora J."/>
            <person name="Crous P."/>
            <person name="Grigoriev I."/>
        </authorList>
    </citation>
    <scope>NUCLEOTIDE SEQUENCE</scope>
    <source>
        <strain evidence="3">CBS 101060</strain>
    </source>
</reference>
<evidence type="ECO:0000313" key="4">
    <source>
        <dbReference type="Proteomes" id="UP000799429"/>
    </source>
</evidence>